<keyword evidence="6" id="KW-1185">Reference proteome</keyword>
<dbReference type="Pfam" id="PF14215">
    <property type="entry name" value="bHLH-MYC_N"/>
    <property type="match status" value="1"/>
</dbReference>
<dbReference type="InterPro" id="IPR011598">
    <property type="entry name" value="bHLH_dom"/>
</dbReference>
<evidence type="ECO:0000256" key="3">
    <source>
        <dbReference type="SAM" id="MobiDB-lite"/>
    </source>
</evidence>
<dbReference type="GO" id="GO:0046983">
    <property type="term" value="F:protein dimerization activity"/>
    <property type="evidence" value="ECO:0007669"/>
    <property type="project" value="InterPro"/>
</dbReference>
<protein>
    <recommendedName>
        <fullName evidence="4">BHLH domain-containing protein</fullName>
    </recommendedName>
</protein>
<accession>A0AAV7EZP4</accession>
<dbReference type="InterPro" id="IPR025610">
    <property type="entry name" value="MYC/MYB_N"/>
</dbReference>
<feature type="compositionally biased region" description="Basic and acidic residues" evidence="3">
    <location>
        <begin position="459"/>
        <end position="470"/>
    </location>
</feature>
<dbReference type="GO" id="GO:0003700">
    <property type="term" value="F:DNA-binding transcription factor activity"/>
    <property type="evidence" value="ECO:0007669"/>
    <property type="project" value="InterPro"/>
</dbReference>
<evidence type="ECO:0000259" key="4">
    <source>
        <dbReference type="PROSITE" id="PS50888"/>
    </source>
</evidence>
<keyword evidence="1" id="KW-0805">Transcription regulation</keyword>
<dbReference type="Proteomes" id="UP000825729">
    <property type="component" value="Unassembled WGS sequence"/>
</dbReference>
<dbReference type="PANTHER" id="PTHR46196:SF3">
    <property type="entry name" value="TRANSCRIPTION FACTOR LHW-LIKE ISOFORM X1"/>
    <property type="match status" value="1"/>
</dbReference>
<dbReference type="PANTHER" id="PTHR46196">
    <property type="entry name" value="TRANSCRIPTION FACTOR BHLH155-LIKE ISOFORM X1-RELATED"/>
    <property type="match status" value="1"/>
</dbReference>
<organism evidence="5 6">
    <name type="scientific">Aristolochia fimbriata</name>
    <name type="common">White veined hardy Dutchman's pipe vine</name>
    <dbReference type="NCBI Taxonomy" id="158543"/>
    <lineage>
        <taxon>Eukaryota</taxon>
        <taxon>Viridiplantae</taxon>
        <taxon>Streptophyta</taxon>
        <taxon>Embryophyta</taxon>
        <taxon>Tracheophyta</taxon>
        <taxon>Spermatophyta</taxon>
        <taxon>Magnoliopsida</taxon>
        <taxon>Magnoliidae</taxon>
        <taxon>Piperales</taxon>
        <taxon>Aristolochiaceae</taxon>
        <taxon>Aristolochia</taxon>
    </lineage>
</organism>
<comment type="caution">
    <text evidence="5">The sequence shown here is derived from an EMBL/GenBank/DDBJ whole genome shotgun (WGS) entry which is preliminary data.</text>
</comment>
<feature type="region of interest" description="Disordered" evidence="3">
    <location>
        <begin position="459"/>
        <end position="489"/>
    </location>
</feature>
<dbReference type="EMBL" id="JAINDJ010000003">
    <property type="protein sequence ID" value="KAG9453102.1"/>
    <property type="molecule type" value="Genomic_DNA"/>
</dbReference>
<evidence type="ECO:0000313" key="6">
    <source>
        <dbReference type="Proteomes" id="UP000825729"/>
    </source>
</evidence>
<dbReference type="Pfam" id="PF23176">
    <property type="entry name" value="bHLH_LHW"/>
    <property type="match status" value="1"/>
</dbReference>
<evidence type="ECO:0000313" key="5">
    <source>
        <dbReference type="EMBL" id="KAG9453102.1"/>
    </source>
</evidence>
<evidence type="ECO:0000256" key="1">
    <source>
        <dbReference type="ARBA" id="ARBA00023015"/>
    </source>
</evidence>
<dbReference type="InterPro" id="IPR043561">
    <property type="entry name" value="LHW-like"/>
</dbReference>
<feature type="domain" description="BHLH" evidence="4">
    <location>
        <begin position="482"/>
        <end position="531"/>
    </location>
</feature>
<gene>
    <name evidence="5" type="ORF">H6P81_006006</name>
</gene>
<sequence length="659" mass="73903">MGSSSLRHLLKSLCHNTQWKYAVFWKLRHQGRMCLSWEDSYYDYPKERDPLQQLSENLCFSNTLETTFSGHDFDGDSEITSSHKIGLAVADMSYLSYSFNQGLVGKVAYLDRHAWILASELNSRSSFDYPAEWQPQFVAGIKTILLVSVVPLGVVQLGSLESVVEDLALVAHIKGMFKLLPSVCLDFPSPSIGDPLDPQLPFPAPVLEDLSSSPSLPLNEAQPRLLKKDPSSLDMEKIMSNGCLFVRDDIPLVIMDEDNNYSLHDLQIANASCSWEMGMELGHRDLMDEHLYSFCHMLDQSSADLKVEVIEGESGNNFLSVPLDSELHKALEPASLNACDAYPLDTTFPEEDRLSNCNVVSQIGSTLGVHRANNDYLLDAVIAKIYSQSGENAYDESDAVLSRNCSTELPGTSCQTYCRARDGLVMSDILSSEEVLPVSPSGSSSPMVSTLTNITIHSRDQGNAHEETKRGSGLRQLGRRKGRTADVCRPRPRDRQMIQDRVKELREIVPNGGKCSIDALLERTIKHMVFLRNITNRAEKLRKYSRPKAHGSENRGGLKSGRNTSWAFEFGGQPGNCPIVVENLEHPGQMLVEILCEDRSFFLEVADVMRRLNLNILKGVMEKRSNKRWARFIVEIWAGFQRMDILLPLMQLLQRNQTL</sequence>
<evidence type="ECO:0000256" key="2">
    <source>
        <dbReference type="ARBA" id="ARBA00023163"/>
    </source>
</evidence>
<proteinExistence type="predicted"/>
<dbReference type="PROSITE" id="PS50888">
    <property type="entry name" value="BHLH"/>
    <property type="match status" value="1"/>
</dbReference>
<reference evidence="5 6" key="1">
    <citation type="submission" date="2021-07" db="EMBL/GenBank/DDBJ databases">
        <title>The Aristolochia fimbriata genome: insights into angiosperm evolution, floral development and chemical biosynthesis.</title>
        <authorList>
            <person name="Jiao Y."/>
        </authorList>
    </citation>
    <scope>NUCLEOTIDE SEQUENCE [LARGE SCALE GENOMIC DNA]</scope>
    <source>
        <strain evidence="5">IBCAS-2021</strain>
        <tissue evidence="5">Leaf</tissue>
    </source>
</reference>
<dbReference type="AlphaFoldDB" id="A0AAV7EZP4"/>
<name>A0AAV7EZP4_ARIFI</name>
<keyword evidence="2" id="KW-0804">Transcription</keyword>